<dbReference type="InterPro" id="IPR011335">
    <property type="entry name" value="Restrct_endonuc-II-like"/>
</dbReference>
<keyword evidence="4" id="KW-0238">DNA-binding</keyword>
<dbReference type="GO" id="GO:0070914">
    <property type="term" value="P:UV-damage excision repair"/>
    <property type="evidence" value="ECO:0007669"/>
    <property type="project" value="TreeGrafter"/>
</dbReference>
<comment type="similarity">
    <text evidence="2">Belongs to the ERCC1/RAD10/SWI10 family.</text>
</comment>
<keyword evidence="6" id="KW-0539">Nucleus</keyword>
<dbReference type="AlphaFoldDB" id="A0AAD7ULQ8"/>
<comment type="caution">
    <text evidence="8">The sequence shown here is derived from an EMBL/GenBank/DDBJ whole genome shotgun (WGS) entry which is preliminary data.</text>
</comment>
<dbReference type="InterPro" id="IPR004579">
    <property type="entry name" value="ERCC1/RAD10/SWI10"/>
</dbReference>
<dbReference type="PANTHER" id="PTHR12749">
    <property type="entry name" value="EXCISION REPAIR CROSS-COMPLEMENTING 1 ERCC1"/>
    <property type="match status" value="1"/>
</dbReference>
<dbReference type="GO" id="GO:0003697">
    <property type="term" value="F:single-stranded DNA binding"/>
    <property type="evidence" value="ECO:0007669"/>
    <property type="project" value="TreeGrafter"/>
</dbReference>
<keyword evidence="3" id="KW-0227">DNA damage</keyword>
<evidence type="ECO:0000256" key="5">
    <source>
        <dbReference type="ARBA" id="ARBA00023204"/>
    </source>
</evidence>
<dbReference type="InterPro" id="IPR010994">
    <property type="entry name" value="RuvA_2-like"/>
</dbReference>
<accession>A0AAD7ULQ8</accession>
<reference evidence="8" key="1">
    <citation type="submission" date="2023-01" db="EMBL/GenBank/DDBJ databases">
        <title>Metagenome sequencing of chrysophaentin producing Chrysophaeum taylorii.</title>
        <authorList>
            <person name="Davison J."/>
            <person name="Bewley C."/>
        </authorList>
    </citation>
    <scope>NUCLEOTIDE SEQUENCE</scope>
    <source>
        <strain evidence="8">NIES-1699</strain>
    </source>
</reference>
<gene>
    <name evidence="8" type="ORF">CTAYLR_005782</name>
</gene>
<keyword evidence="5" id="KW-0234">DNA repair</keyword>
<dbReference type="GO" id="GO:0006312">
    <property type="term" value="P:mitotic recombination"/>
    <property type="evidence" value="ECO:0007669"/>
    <property type="project" value="TreeGrafter"/>
</dbReference>
<dbReference type="InterPro" id="IPR047260">
    <property type="entry name" value="ERCC1-like_central_dom"/>
</dbReference>
<dbReference type="Gene3D" id="1.10.150.20">
    <property type="entry name" value="5' to 3' exonuclease, C-terminal subdomain"/>
    <property type="match status" value="1"/>
</dbReference>
<evidence type="ECO:0000256" key="4">
    <source>
        <dbReference type="ARBA" id="ARBA00023125"/>
    </source>
</evidence>
<dbReference type="CDD" id="cd22325">
    <property type="entry name" value="ERCC1_C-like"/>
    <property type="match status" value="1"/>
</dbReference>
<evidence type="ECO:0000313" key="9">
    <source>
        <dbReference type="Proteomes" id="UP001230188"/>
    </source>
</evidence>
<dbReference type="NCBIfam" id="TIGR00597">
    <property type="entry name" value="rad10"/>
    <property type="match status" value="1"/>
</dbReference>
<sequence>MNLQRILVNERQQGNPVLKLVRNVPWKFEKDLSVDYVVGAKAGALFISIRYHLLKPQYLERRLSEMRAAEWRLRVLLCLVDIEDNSKPLHDLNLLAIKYECTLVLAHSQREAARLLECFKAYETNSAAAIKEKVDKDYLSRLTDVLTTVKPLNRTDVATLSRNLGSFRDICNADLSQLRDCSGLGDKKVANLHDVFTKPFSEAARRNRTAKKRKRDLPRR</sequence>
<dbReference type="SUPFAM" id="SSF47781">
    <property type="entry name" value="RuvA domain 2-like"/>
    <property type="match status" value="1"/>
</dbReference>
<evidence type="ECO:0000256" key="6">
    <source>
        <dbReference type="ARBA" id="ARBA00023242"/>
    </source>
</evidence>
<evidence type="ECO:0000256" key="3">
    <source>
        <dbReference type="ARBA" id="ARBA00022763"/>
    </source>
</evidence>
<proteinExistence type="inferred from homology"/>
<dbReference type="Proteomes" id="UP001230188">
    <property type="component" value="Unassembled WGS sequence"/>
</dbReference>
<feature type="domain" description="ERCC1-like central" evidence="7">
    <location>
        <begin position="6"/>
        <end position="120"/>
    </location>
</feature>
<dbReference type="PANTHER" id="PTHR12749:SF0">
    <property type="entry name" value="DNA EXCISION REPAIR PROTEIN ERCC-1"/>
    <property type="match status" value="1"/>
</dbReference>
<dbReference type="GO" id="GO:0000110">
    <property type="term" value="C:nucleotide-excision repair factor 1 complex"/>
    <property type="evidence" value="ECO:0007669"/>
    <property type="project" value="TreeGrafter"/>
</dbReference>
<dbReference type="Gene3D" id="3.40.50.10130">
    <property type="match status" value="1"/>
</dbReference>
<dbReference type="EMBL" id="JAQMWT010000060">
    <property type="protein sequence ID" value="KAJ8611846.1"/>
    <property type="molecule type" value="Genomic_DNA"/>
</dbReference>
<dbReference type="GO" id="GO:0070522">
    <property type="term" value="C:ERCC4-ERCC1 complex"/>
    <property type="evidence" value="ECO:0007669"/>
    <property type="project" value="TreeGrafter"/>
</dbReference>
<dbReference type="Pfam" id="PF03834">
    <property type="entry name" value="Rad10"/>
    <property type="match status" value="1"/>
</dbReference>
<dbReference type="GO" id="GO:0006302">
    <property type="term" value="P:double-strand break repair"/>
    <property type="evidence" value="ECO:0007669"/>
    <property type="project" value="UniProtKB-ARBA"/>
</dbReference>
<organism evidence="8 9">
    <name type="scientific">Chrysophaeum taylorii</name>
    <dbReference type="NCBI Taxonomy" id="2483200"/>
    <lineage>
        <taxon>Eukaryota</taxon>
        <taxon>Sar</taxon>
        <taxon>Stramenopiles</taxon>
        <taxon>Ochrophyta</taxon>
        <taxon>Pelagophyceae</taxon>
        <taxon>Pelagomonadales</taxon>
        <taxon>Pelagomonadaceae</taxon>
        <taxon>Chrysophaeum</taxon>
    </lineage>
</organism>
<evidence type="ECO:0000313" key="8">
    <source>
        <dbReference type="EMBL" id="KAJ8611846.1"/>
    </source>
</evidence>
<keyword evidence="9" id="KW-1185">Reference proteome</keyword>
<dbReference type="GO" id="GO:0003684">
    <property type="term" value="F:damaged DNA binding"/>
    <property type="evidence" value="ECO:0007669"/>
    <property type="project" value="InterPro"/>
</dbReference>
<name>A0AAD7ULQ8_9STRA</name>
<dbReference type="FunFam" id="3.40.50.10130:FF:000001">
    <property type="entry name" value="DNA excision repair protein ERCC-1"/>
    <property type="match status" value="1"/>
</dbReference>
<comment type="subcellular location">
    <subcellularLocation>
        <location evidence="1">Nucleus</location>
    </subcellularLocation>
</comment>
<protein>
    <recommendedName>
        <fullName evidence="7">ERCC1-like central domain-containing protein</fullName>
    </recommendedName>
</protein>
<evidence type="ECO:0000256" key="2">
    <source>
        <dbReference type="ARBA" id="ARBA00008283"/>
    </source>
</evidence>
<evidence type="ECO:0000256" key="1">
    <source>
        <dbReference type="ARBA" id="ARBA00004123"/>
    </source>
</evidence>
<dbReference type="SUPFAM" id="SSF52980">
    <property type="entry name" value="Restriction endonuclease-like"/>
    <property type="match status" value="1"/>
</dbReference>
<evidence type="ECO:0000259" key="7">
    <source>
        <dbReference type="Pfam" id="PF03834"/>
    </source>
</evidence>